<proteinExistence type="predicted"/>
<protein>
    <submittedName>
        <fullName evidence="1">Uncharacterized protein</fullName>
    </submittedName>
</protein>
<evidence type="ECO:0000313" key="1">
    <source>
        <dbReference type="EMBL" id="CAB4127351.1"/>
    </source>
</evidence>
<dbReference type="EMBL" id="LR796209">
    <property type="protein sequence ID" value="CAB4127351.1"/>
    <property type="molecule type" value="Genomic_DNA"/>
</dbReference>
<reference evidence="1" key="1">
    <citation type="submission" date="2020-04" db="EMBL/GenBank/DDBJ databases">
        <authorList>
            <person name="Chiriac C."/>
            <person name="Salcher M."/>
            <person name="Ghai R."/>
            <person name="Kavagutti S V."/>
        </authorList>
    </citation>
    <scope>NUCLEOTIDE SEQUENCE</scope>
</reference>
<name>A0A6J5KZ60_9CAUD</name>
<accession>A0A6J5KZ60</accession>
<organism evidence="1">
    <name type="scientific">uncultured Caudovirales phage</name>
    <dbReference type="NCBI Taxonomy" id="2100421"/>
    <lineage>
        <taxon>Viruses</taxon>
        <taxon>Duplodnaviria</taxon>
        <taxon>Heunggongvirae</taxon>
        <taxon>Uroviricota</taxon>
        <taxon>Caudoviricetes</taxon>
        <taxon>Peduoviridae</taxon>
        <taxon>Maltschvirus</taxon>
        <taxon>Maltschvirus maltsch</taxon>
    </lineage>
</organism>
<sequence length="92" mass="10197">MGQPVKPSGECVLRIVGHNDLDDVLAPLLSAVPNQSISIELDYDNFLAFYRLAHAKGWEDQLLFKGVPDGVKAMWGSIAIYIVKPVTMWVRA</sequence>
<gene>
    <name evidence="1" type="ORF">UFOVP75_153</name>
</gene>